<feature type="compositionally biased region" description="Low complexity" evidence="9">
    <location>
        <begin position="14"/>
        <end position="27"/>
    </location>
</feature>
<comment type="caution">
    <text evidence="12">The sequence shown here is derived from an EMBL/GenBank/DDBJ whole genome shotgun (WGS) entry which is preliminary data.</text>
</comment>
<keyword evidence="6" id="KW-0511">Multifunctional enzyme</keyword>
<dbReference type="Pfam" id="PF14765">
    <property type="entry name" value="PS-DH"/>
    <property type="match status" value="1"/>
</dbReference>
<protein>
    <submittedName>
        <fullName evidence="12">Highly reducing polyketide synthase srdA</fullName>
    </submittedName>
</protein>
<evidence type="ECO:0000313" key="13">
    <source>
        <dbReference type="Proteomes" id="UP001338125"/>
    </source>
</evidence>
<dbReference type="Gene3D" id="3.40.47.10">
    <property type="match status" value="1"/>
</dbReference>
<dbReference type="PROSITE" id="PS00606">
    <property type="entry name" value="KS3_1"/>
    <property type="match status" value="1"/>
</dbReference>
<dbReference type="InterPro" id="IPR013149">
    <property type="entry name" value="ADH-like_C"/>
</dbReference>
<feature type="region of interest" description="N-terminal hotdog fold" evidence="8">
    <location>
        <begin position="930"/>
        <end position="1066"/>
    </location>
</feature>
<feature type="region of interest" description="C-terminal hotdog fold" evidence="8">
    <location>
        <begin position="1081"/>
        <end position="1234"/>
    </location>
</feature>
<dbReference type="SUPFAM" id="SSF52151">
    <property type="entry name" value="FabD/lysophospholipase-like"/>
    <property type="match status" value="1"/>
</dbReference>
<dbReference type="SUPFAM" id="SSF53901">
    <property type="entry name" value="Thiolase-like"/>
    <property type="match status" value="1"/>
</dbReference>
<dbReference type="Pfam" id="PF00109">
    <property type="entry name" value="ketoacyl-synt"/>
    <property type="match status" value="1"/>
</dbReference>
<dbReference type="SMART" id="SM00822">
    <property type="entry name" value="PKS_KR"/>
    <property type="match status" value="1"/>
</dbReference>
<evidence type="ECO:0000256" key="4">
    <source>
        <dbReference type="ARBA" id="ARBA00022857"/>
    </source>
</evidence>
<sequence length="2347" mass="254695">MAPGILTHGHGEGPSSPDYSPTDSTSSIPNSEPIAICGFSCRLPGDSSTPQKFWDLLANGRSGQCDIPKDRFNIDGFYHPRGVDRPGSVVTRGGYFIAEEIRNFENSFFGINNLEATYMDPQQRKLLEVVFECLENAGVPLDEASGSNTGCFVGNFTFDYTSMQVREPDYMSRYSATGLGPTILANRISHVFNLLGPSFVLDTACSSSLYCLHTACVALENYECDAAIVAGSNLIQSAEQHIATMKVGVLSPTSTCHTFDSSADGYGRGDGIGALYVKRLKDALRDGDPIRSVVRSSAINANGKTAGISLPSADGQEAVIRKAMAKGGVRPEDITYVECHGTGTKVGDAIEVDALSRVFKRSAKHPLIIGSVKSNIGHSEAASGIAGVIKSTLTLERGQIPAVHGLKNINPKLKAEGRHFSIPKELTPWPNTCPSGLRRIGINSFGYGGANSHVILEAAPTRPLYPEARKLIVHQSSVLLPLSAATTASLEARVNDFSEFDFGQTDILDLAYTLGTRRTHFPVRGFLVAPRSEPISQSFKTQKFITGAEPANTASSPFAFVFTGQGSQWPGMCRELFLEFPIFRDVITEMDSVLKSLPHPPEWSLRDAILETGVGLVRLLASWGITPSTAVGHSSGEIGAAFSAGHISAAEAIVIAYYRGYCVSKAAQQDGAMMAAGLSEAIANEEISKNELQGKVTVACINSPEGVTISGDRPAIDSLFDALHAQGTFVRKLKTGGQAYHSQHMLAIGDEYQSLLDKILPTVDPSTKMRKGATVMSSVTASPKSSGFDDARYWRANLEGQVRFSQAIDAIHRISAHCFVELGPHSSLELPIKQTLAKVGVAHNQVKYAAPIKRNTNALESALTFAGSLWLQGLNINWSKVNGLDTSLKSSHALCRVVTDLPKYRFDYQEILWTECRASIEYRQRKYLRHELLGSLIPGGNGKDFIFRNLLRLDDVSWLRDHKHGEAVVFPAAGYLAMATEAIAQITDADKSLRPSFHFSNVNFADRLLLSTEVSAQAEVFTTLYKSAITKTTTSETWWDFSISSYAQDKSITHATGAIAIVKETTSSLEPRYKPTNNDSLETSAKRTWFEKFARQGLDYGPAFQSITEFQTPRMKTRMISGAIAPLLTEHGDDPSSVYAVHPVTLETMTQLAIVASTKGVPKQLKASTPARIASAVINTSAPHAGENCQMHSVVTQTGFGYFDGGVEIVTKDGRIAAQFNHLRLVPLRAAEEEEEEEDRRHPVLRVLWKPDVYGLGLLDNKDAEEYVQRFAGEAACFALDDGLIKMRGMLDLLAHKNPMLSILELGNDSPHFTISTLDLLASQTDFKRLSSYTTASLTEDGRLIGSSIDLATRERLAEPSELEGKFDLILIPDFGELPDGSLEKVRTLSSENGSILSLVPGAISSCLVSLRFPCLSFPVSKGQSSLVFARQPLKSNQEALWKHKFLIVEKEKTRLGSALQDALSPIQGQWVMRVKLCDLTPEHVSKGTTVFSLCEAKNPLLSVISDEDMKRVKMMTDGAASLVWVTNGNIMRGDRPDFALIAGLARSLILEQPSLNICTYDIDDSEDNVKATAQNLVSVLNQPKGQPDLEFAQHKGVVHVSRFAPDTGINATFRSKQGLETTPISLKEADDARLVIGQAGQFDTIFFKQQEPPTSIAPTEVRIKVASVGLNARDYDVLAGQVDAPNATCQLECAGTIVQVGSSVTDFTVGDRVVAMAPTHFQTYQTLPQWACHKLADEEKFDVCSTLPLSYATAIYALHHRANIQPGESILIHSGAGGVGMAAIQLAQQTGAEIFTTVSTEEKRHFLINKFGLDPSNIFSSLGTSFLDDILKATGGRGVDVIINSLKGDQLHATWKCAAEFGRFVEIGNADSAAAGRLEMDQFLKNTTFTAFDISKLYHSKHEQHHSLWKKLLSQVMTLYREHKIIALEPLKIFDVAETPEAFRSVSDRSRIGKIAINLENPASTIKAHKLKHTTRFDSDKSYVMVGCLGGLGRTLSRWMVSRGARKFAFLGRSGIAKAAARNLVEDLESSGATCVVVKGDVCSSQDVEAVTAAAARLGAVGGVVQAAMGLNEAIFSNMSNKYWHTGIDPKVHGTWHLYNSLRANGHDSTLDFFLMTSSVSGSVGTATESNYCAGNHFLDHFARFMRSQGLPAVSIGFGMISEVGYLHDNPEIEAILLRKGIQAIDADELIQLTDLALSSSSAGVGIDHAHDHLAAAHLLTGLEAFGLKELRKKGFDGNLPALDDPRANLLASALDAKLMEAGKTLPQAVQDHIRRRFGNLVLMKFEAVDVKKPLAAYGMDSMIGAEFRSWFYQSMKVDVPLAMLLGKTSTLETLGEVAVAALEGA</sequence>
<dbReference type="Pfam" id="PF08240">
    <property type="entry name" value="ADH_N"/>
    <property type="match status" value="1"/>
</dbReference>
<dbReference type="InterPro" id="IPR013154">
    <property type="entry name" value="ADH-like_N"/>
</dbReference>
<dbReference type="Gene3D" id="3.40.50.720">
    <property type="entry name" value="NAD(P)-binding Rossmann-like Domain"/>
    <property type="match status" value="3"/>
</dbReference>
<dbReference type="EMBL" id="JAVFKD010000002">
    <property type="protein sequence ID" value="KAK5996471.1"/>
    <property type="molecule type" value="Genomic_DNA"/>
</dbReference>
<dbReference type="SMART" id="SM00829">
    <property type="entry name" value="PKS_ER"/>
    <property type="match status" value="1"/>
</dbReference>
<evidence type="ECO:0000256" key="3">
    <source>
        <dbReference type="ARBA" id="ARBA00022679"/>
    </source>
</evidence>
<dbReference type="PANTHER" id="PTHR43775">
    <property type="entry name" value="FATTY ACID SYNTHASE"/>
    <property type="match status" value="1"/>
</dbReference>
<dbReference type="SMART" id="SM00826">
    <property type="entry name" value="PKS_DH"/>
    <property type="match status" value="1"/>
</dbReference>
<comment type="caution">
    <text evidence="8">Lacks conserved residue(s) required for the propagation of feature annotation.</text>
</comment>
<feature type="region of interest" description="Disordered" evidence="9">
    <location>
        <begin position="1"/>
        <end position="28"/>
    </location>
</feature>
<dbReference type="InterPro" id="IPR049551">
    <property type="entry name" value="PKS_DH_C"/>
</dbReference>
<accession>A0ABR0SXL7</accession>
<evidence type="ECO:0000313" key="12">
    <source>
        <dbReference type="EMBL" id="KAK5996471.1"/>
    </source>
</evidence>
<dbReference type="Pfam" id="PF02801">
    <property type="entry name" value="Ketoacyl-synt_C"/>
    <property type="match status" value="1"/>
</dbReference>
<evidence type="ECO:0000256" key="2">
    <source>
        <dbReference type="ARBA" id="ARBA00022553"/>
    </source>
</evidence>
<dbReference type="SUPFAM" id="SSF47336">
    <property type="entry name" value="ACP-like"/>
    <property type="match status" value="1"/>
</dbReference>
<dbReference type="InterPro" id="IPR057326">
    <property type="entry name" value="KR_dom"/>
</dbReference>
<keyword evidence="13" id="KW-1185">Reference proteome</keyword>
<organism evidence="12 13">
    <name type="scientific">Cladobotryum mycophilum</name>
    <dbReference type="NCBI Taxonomy" id="491253"/>
    <lineage>
        <taxon>Eukaryota</taxon>
        <taxon>Fungi</taxon>
        <taxon>Dikarya</taxon>
        <taxon>Ascomycota</taxon>
        <taxon>Pezizomycotina</taxon>
        <taxon>Sordariomycetes</taxon>
        <taxon>Hypocreomycetidae</taxon>
        <taxon>Hypocreales</taxon>
        <taxon>Hypocreaceae</taxon>
        <taxon>Cladobotryum</taxon>
    </lineage>
</organism>
<dbReference type="InterPro" id="IPR020843">
    <property type="entry name" value="ER"/>
</dbReference>
<dbReference type="InterPro" id="IPR001227">
    <property type="entry name" value="Ac_transferase_dom_sf"/>
</dbReference>
<keyword evidence="1" id="KW-0596">Phosphopantetheine</keyword>
<dbReference type="InterPro" id="IPR014030">
    <property type="entry name" value="Ketoacyl_synth_N"/>
</dbReference>
<dbReference type="InterPro" id="IPR016039">
    <property type="entry name" value="Thiolase-like"/>
</dbReference>
<evidence type="ECO:0000259" key="10">
    <source>
        <dbReference type="PROSITE" id="PS52004"/>
    </source>
</evidence>
<dbReference type="InterPro" id="IPR036291">
    <property type="entry name" value="NAD(P)-bd_dom_sf"/>
</dbReference>
<dbReference type="Gene3D" id="3.90.180.10">
    <property type="entry name" value="Medium-chain alcohol dehydrogenases, catalytic domain"/>
    <property type="match status" value="1"/>
</dbReference>
<dbReference type="Gene3D" id="3.30.70.3290">
    <property type="match status" value="1"/>
</dbReference>
<dbReference type="InterPro" id="IPR014043">
    <property type="entry name" value="Acyl_transferase_dom"/>
</dbReference>
<keyword evidence="7" id="KW-0012">Acyltransferase</keyword>
<dbReference type="Pfam" id="PF00698">
    <property type="entry name" value="Acyl_transf_1"/>
    <property type="match status" value="1"/>
</dbReference>
<dbReference type="InterPro" id="IPR018201">
    <property type="entry name" value="Ketoacyl_synth_AS"/>
</dbReference>
<dbReference type="InterPro" id="IPR011032">
    <property type="entry name" value="GroES-like_sf"/>
</dbReference>
<keyword evidence="2" id="KW-0597">Phosphoprotein</keyword>
<dbReference type="SUPFAM" id="SSF51735">
    <property type="entry name" value="NAD(P)-binding Rossmann-fold domains"/>
    <property type="match status" value="2"/>
</dbReference>
<dbReference type="InterPro" id="IPR042104">
    <property type="entry name" value="PKS_dehydratase_sf"/>
</dbReference>
<dbReference type="SUPFAM" id="SSF50129">
    <property type="entry name" value="GroES-like"/>
    <property type="match status" value="1"/>
</dbReference>
<keyword evidence="3" id="KW-0808">Transferase</keyword>
<evidence type="ECO:0000256" key="6">
    <source>
        <dbReference type="ARBA" id="ARBA00023268"/>
    </source>
</evidence>
<name>A0ABR0SXL7_9HYPO</name>
<feature type="domain" description="PKS/mFAS DH" evidence="11">
    <location>
        <begin position="930"/>
        <end position="1234"/>
    </location>
</feature>
<dbReference type="PROSITE" id="PS52019">
    <property type="entry name" value="PKS_MFAS_DH"/>
    <property type="match status" value="1"/>
</dbReference>
<dbReference type="SMART" id="SM00827">
    <property type="entry name" value="PKS_AT"/>
    <property type="match status" value="1"/>
</dbReference>
<dbReference type="InterPro" id="IPR036736">
    <property type="entry name" value="ACP-like_sf"/>
</dbReference>
<keyword evidence="5" id="KW-0560">Oxidoreductase</keyword>
<feature type="domain" description="Ketosynthase family 3 (KS3)" evidence="10">
    <location>
        <begin position="31"/>
        <end position="458"/>
    </location>
</feature>
<dbReference type="InterPro" id="IPR049900">
    <property type="entry name" value="PKS_mFAS_DH"/>
</dbReference>
<dbReference type="InterPro" id="IPR032821">
    <property type="entry name" value="PKS_assoc"/>
</dbReference>
<proteinExistence type="predicted"/>
<dbReference type="SMART" id="SM00825">
    <property type="entry name" value="PKS_KS"/>
    <property type="match status" value="1"/>
</dbReference>
<gene>
    <name evidence="12" type="ORF">PT974_01805</name>
</gene>
<reference evidence="12 13" key="1">
    <citation type="submission" date="2024-01" db="EMBL/GenBank/DDBJ databases">
        <title>Complete genome of Cladobotryum mycophilum ATHUM6906.</title>
        <authorList>
            <person name="Christinaki A.C."/>
            <person name="Myridakis A.I."/>
            <person name="Kouvelis V.N."/>
        </authorList>
    </citation>
    <scope>NUCLEOTIDE SEQUENCE [LARGE SCALE GENOMIC DNA]</scope>
    <source>
        <strain evidence="12 13">ATHUM6906</strain>
    </source>
</reference>
<dbReference type="CDD" id="cd00833">
    <property type="entry name" value="PKS"/>
    <property type="match status" value="1"/>
</dbReference>
<dbReference type="CDD" id="cd05195">
    <property type="entry name" value="enoyl_red"/>
    <property type="match status" value="1"/>
</dbReference>
<dbReference type="PROSITE" id="PS52004">
    <property type="entry name" value="KS3_2"/>
    <property type="match status" value="1"/>
</dbReference>
<dbReference type="Pfam" id="PF00107">
    <property type="entry name" value="ADH_zinc_N"/>
    <property type="match status" value="1"/>
</dbReference>
<evidence type="ECO:0000256" key="5">
    <source>
        <dbReference type="ARBA" id="ARBA00023002"/>
    </source>
</evidence>
<dbReference type="InterPro" id="IPR050091">
    <property type="entry name" value="PKS_NRPS_Biosynth_Enz"/>
</dbReference>
<dbReference type="Gene3D" id="3.10.129.110">
    <property type="entry name" value="Polyketide synthase dehydratase"/>
    <property type="match status" value="1"/>
</dbReference>
<dbReference type="InterPro" id="IPR016036">
    <property type="entry name" value="Malonyl_transacylase_ACP-bd"/>
</dbReference>
<keyword evidence="4" id="KW-0521">NADP</keyword>
<dbReference type="Pfam" id="PF08659">
    <property type="entry name" value="KR"/>
    <property type="match status" value="1"/>
</dbReference>
<dbReference type="Proteomes" id="UP001338125">
    <property type="component" value="Unassembled WGS sequence"/>
</dbReference>
<dbReference type="InterPro" id="IPR020807">
    <property type="entry name" value="PKS_DH"/>
</dbReference>
<evidence type="ECO:0000256" key="1">
    <source>
        <dbReference type="ARBA" id="ARBA00022450"/>
    </source>
</evidence>
<dbReference type="InterPro" id="IPR049552">
    <property type="entry name" value="PKS_DH_N"/>
</dbReference>
<evidence type="ECO:0000256" key="7">
    <source>
        <dbReference type="ARBA" id="ARBA00023315"/>
    </source>
</evidence>
<dbReference type="Pfam" id="PF21089">
    <property type="entry name" value="PKS_DH_N"/>
    <property type="match status" value="1"/>
</dbReference>
<evidence type="ECO:0000256" key="9">
    <source>
        <dbReference type="SAM" id="MobiDB-lite"/>
    </source>
</evidence>
<dbReference type="InterPro" id="IPR014031">
    <property type="entry name" value="Ketoacyl_synth_C"/>
</dbReference>
<dbReference type="Gene3D" id="3.40.366.10">
    <property type="entry name" value="Malonyl-Coenzyme A Acyl Carrier Protein, domain 2"/>
    <property type="match status" value="1"/>
</dbReference>
<dbReference type="InterPro" id="IPR013968">
    <property type="entry name" value="PKS_KR"/>
</dbReference>
<dbReference type="InterPro" id="IPR020841">
    <property type="entry name" value="PKS_Beta-ketoAc_synthase_dom"/>
</dbReference>
<dbReference type="InterPro" id="IPR016035">
    <property type="entry name" value="Acyl_Trfase/lysoPLipase"/>
</dbReference>
<dbReference type="SUPFAM" id="SSF55048">
    <property type="entry name" value="Probable ACP-binding domain of malonyl-CoA ACP transacylase"/>
    <property type="match status" value="1"/>
</dbReference>
<dbReference type="Pfam" id="PF16197">
    <property type="entry name" value="KAsynt_C_assoc"/>
    <property type="match status" value="1"/>
</dbReference>
<dbReference type="PANTHER" id="PTHR43775:SF50">
    <property type="entry name" value="HIGHLY REDUCING POLYKETIDE SYNTHASE SRDA"/>
    <property type="match status" value="1"/>
</dbReference>
<evidence type="ECO:0000259" key="11">
    <source>
        <dbReference type="PROSITE" id="PS52019"/>
    </source>
</evidence>
<evidence type="ECO:0000256" key="8">
    <source>
        <dbReference type="PROSITE-ProRule" id="PRU01363"/>
    </source>
</evidence>